<feature type="region of interest" description="Disordered" evidence="1">
    <location>
        <begin position="86"/>
        <end position="123"/>
    </location>
</feature>
<dbReference type="Proteomes" id="UP000479710">
    <property type="component" value="Unassembled WGS sequence"/>
</dbReference>
<organism evidence="2 3">
    <name type="scientific">Oryza meyeriana var. granulata</name>
    <dbReference type="NCBI Taxonomy" id="110450"/>
    <lineage>
        <taxon>Eukaryota</taxon>
        <taxon>Viridiplantae</taxon>
        <taxon>Streptophyta</taxon>
        <taxon>Embryophyta</taxon>
        <taxon>Tracheophyta</taxon>
        <taxon>Spermatophyta</taxon>
        <taxon>Magnoliopsida</taxon>
        <taxon>Liliopsida</taxon>
        <taxon>Poales</taxon>
        <taxon>Poaceae</taxon>
        <taxon>BOP clade</taxon>
        <taxon>Oryzoideae</taxon>
        <taxon>Oryzeae</taxon>
        <taxon>Oryzinae</taxon>
        <taxon>Oryza</taxon>
        <taxon>Oryza meyeriana</taxon>
    </lineage>
</organism>
<comment type="caution">
    <text evidence="2">The sequence shown here is derived from an EMBL/GenBank/DDBJ whole genome shotgun (WGS) entry which is preliminary data.</text>
</comment>
<sequence length="169" mass="18506">MGREARPRGAPVPDQGSRKGGQAGRPMCSYHRYTRAKKKIVDMCMDFYKRALESCIEAIEPIIAQQTCKMADFICTELFEGDNVAGPSKRFNTPEDTPAEEQAAGARNATVHDTFPSVGTTGRVPQDLHVEGQAPPAEGQSLLKTIQKLYIPKDMALEVSGMEWASESC</sequence>
<evidence type="ECO:0000313" key="2">
    <source>
        <dbReference type="EMBL" id="KAF0922518.1"/>
    </source>
</evidence>
<evidence type="ECO:0000256" key="1">
    <source>
        <dbReference type="SAM" id="MobiDB-lite"/>
    </source>
</evidence>
<dbReference type="EMBL" id="SPHZ02000004">
    <property type="protein sequence ID" value="KAF0922518.1"/>
    <property type="molecule type" value="Genomic_DNA"/>
</dbReference>
<protein>
    <submittedName>
        <fullName evidence="2">Uncharacterized protein</fullName>
    </submittedName>
</protein>
<keyword evidence="3" id="KW-1185">Reference proteome</keyword>
<proteinExistence type="predicted"/>
<gene>
    <name evidence="2" type="ORF">E2562_037418</name>
</gene>
<dbReference type="AlphaFoldDB" id="A0A6G1ECL2"/>
<reference evidence="2 3" key="1">
    <citation type="submission" date="2019-11" db="EMBL/GenBank/DDBJ databases">
        <title>Whole genome sequence of Oryza granulata.</title>
        <authorList>
            <person name="Li W."/>
        </authorList>
    </citation>
    <scope>NUCLEOTIDE SEQUENCE [LARGE SCALE GENOMIC DNA]</scope>
    <source>
        <strain evidence="3">cv. Menghai</strain>
        <tissue evidence="2">Leaf</tissue>
    </source>
</reference>
<name>A0A6G1ECL2_9ORYZ</name>
<evidence type="ECO:0000313" key="3">
    <source>
        <dbReference type="Proteomes" id="UP000479710"/>
    </source>
</evidence>
<feature type="region of interest" description="Disordered" evidence="1">
    <location>
        <begin position="1"/>
        <end position="27"/>
    </location>
</feature>
<dbReference type="OrthoDB" id="588867at2759"/>
<accession>A0A6G1ECL2</accession>